<dbReference type="SUPFAM" id="SSF51445">
    <property type="entry name" value="(Trans)glycosidases"/>
    <property type="match status" value="1"/>
</dbReference>
<reference evidence="9 10" key="1">
    <citation type="submission" date="2019-04" db="EMBL/GenBank/DDBJ databases">
        <title>Pedobacter sp. RP-3-15 sp. nov., isolated from Arctic soil.</title>
        <authorList>
            <person name="Dahal R.H."/>
            <person name="Kim D.-U."/>
        </authorList>
    </citation>
    <scope>NUCLEOTIDE SEQUENCE [LARGE SCALE GENOMIC DNA]</scope>
    <source>
        <strain evidence="9 10">RP-3-15</strain>
    </source>
</reference>
<name>A0A4U1CE12_9SPHI</name>
<organism evidence="9 10">
    <name type="scientific">Pedobacter frigoris</name>
    <dbReference type="NCBI Taxonomy" id="2571272"/>
    <lineage>
        <taxon>Bacteria</taxon>
        <taxon>Pseudomonadati</taxon>
        <taxon>Bacteroidota</taxon>
        <taxon>Sphingobacteriia</taxon>
        <taxon>Sphingobacteriales</taxon>
        <taxon>Sphingobacteriaceae</taxon>
        <taxon>Pedobacter</taxon>
    </lineage>
</organism>
<evidence type="ECO:0000313" key="10">
    <source>
        <dbReference type="Proteomes" id="UP000307244"/>
    </source>
</evidence>
<evidence type="ECO:0000313" key="9">
    <source>
        <dbReference type="EMBL" id="TKC05228.1"/>
    </source>
</evidence>
<evidence type="ECO:0000256" key="2">
    <source>
        <dbReference type="ARBA" id="ARBA00007951"/>
    </source>
</evidence>
<evidence type="ECO:0000256" key="5">
    <source>
        <dbReference type="ARBA" id="ARBA00022801"/>
    </source>
</evidence>
<comment type="similarity">
    <text evidence="2">Belongs to the glycosyl hydrolase 29 family.</text>
</comment>
<dbReference type="Gene3D" id="3.20.20.80">
    <property type="entry name" value="Glycosidases"/>
    <property type="match status" value="1"/>
</dbReference>
<comment type="caution">
    <text evidence="9">The sequence shown here is derived from an EMBL/GenBank/DDBJ whole genome shotgun (WGS) entry which is preliminary data.</text>
</comment>
<feature type="chain" id="PRO_5020520963" description="alpha-L-fucosidase" evidence="7">
    <location>
        <begin position="22"/>
        <end position="712"/>
    </location>
</feature>
<evidence type="ECO:0000256" key="3">
    <source>
        <dbReference type="ARBA" id="ARBA00012662"/>
    </source>
</evidence>
<dbReference type="EC" id="3.2.1.51" evidence="3"/>
<dbReference type="OrthoDB" id="107551at2"/>
<dbReference type="PRINTS" id="PR00741">
    <property type="entry name" value="GLHYDRLASE29"/>
</dbReference>
<dbReference type="GO" id="GO:0016139">
    <property type="term" value="P:glycoside catabolic process"/>
    <property type="evidence" value="ECO:0007669"/>
    <property type="project" value="TreeGrafter"/>
</dbReference>
<dbReference type="Proteomes" id="UP000307244">
    <property type="component" value="Unassembled WGS sequence"/>
</dbReference>
<dbReference type="InterPro" id="IPR017853">
    <property type="entry name" value="GH"/>
</dbReference>
<dbReference type="RefSeq" id="WP_136837046.1">
    <property type="nucleotide sequence ID" value="NZ_SWBQ01000004.1"/>
</dbReference>
<dbReference type="InterPro" id="IPR057739">
    <property type="entry name" value="Glyco_hydro_29_N"/>
</dbReference>
<keyword evidence="10" id="KW-1185">Reference proteome</keyword>
<protein>
    <recommendedName>
        <fullName evidence="3">alpha-L-fucosidase</fullName>
        <ecNumber evidence="3">3.2.1.51</ecNumber>
    </recommendedName>
</protein>
<comment type="function">
    <text evidence="1">Alpha-L-fucosidase is responsible for hydrolyzing the alpha-1,6-linked fucose joined to the reducing-end N-acetylglucosamine of the carbohydrate moieties of glycoproteins.</text>
</comment>
<dbReference type="GO" id="GO:0006004">
    <property type="term" value="P:fucose metabolic process"/>
    <property type="evidence" value="ECO:0007669"/>
    <property type="project" value="InterPro"/>
</dbReference>
<dbReference type="InterPro" id="IPR013780">
    <property type="entry name" value="Glyco_hydro_b"/>
</dbReference>
<dbReference type="AlphaFoldDB" id="A0A4U1CE12"/>
<keyword evidence="4 7" id="KW-0732">Signal</keyword>
<feature type="signal peptide" evidence="7">
    <location>
        <begin position="1"/>
        <end position="21"/>
    </location>
</feature>
<evidence type="ECO:0000259" key="8">
    <source>
        <dbReference type="Pfam" id="PF01120"/>
    </source>
</evidence>
<dbReference type="Gene3D" id="2.60.40.1180">
    <property type="entry name" value="Golgi alpha-mannosidase II"/>
    <property type="match status" value="1"/>
</dbReference>
<feature type="domain" description="Glycoside hydrolase family 29 N-terminal" evidence="8">
    <location>
        <begin position="23"/>
        <end position="333"/>
    </location>
</feature>
<dbReference type="GO" id="GO:0004560">
    <property type="term" value="F:alpha-L-fucosidase activity"/>
    <property type="evidence" value="ECO:0007669"/>
    <property type="project" value="InterPro"/>
</dbReference>
<accession>A0A4U1CE12</accession>
<keyword evidence="5" id="KW-0378">Hydrolase</keyword>
<dbReference type="PANTHER" id="PTHR10030">
    <property type="entry name" value="ALPHA-L-FUCOSIDASE"/>
    <property type="match status" value="1"/>
</dbReference>
<dbReference type="PANTHER" id="PTHR10030:SF37">
    <property type="entry name" value="ALPHA-L-FUCOSIDASE-RELATED"/>
    <property type="match status" value="1"/>
</dbReference>
<evidence type="ECO:0000256" key="7">
    <source>
        <dbReference type="SAM" id="SignalP"/>
    </source>
</evidence>
<dbReference type="EMBL" id="SWBQ01000004">
    <property type="protein sequence ID" value="TKC05228.1"/>
    <property type="molecule type" value="Genomic_DNA"/>
</dbReference>
<keyword evidence="6" id="KW-0326">Glycosidase</keyword>
<evidence type="ECO:0000256" key="1">
    <source>
        <dbReference type="ARBA" id="ARBA00004071"/>
    </source>
</evidence>
<dbReference type="InterPro" id="IPR016286">
    <property type="entry name" value="FUC_metazoa-typ"/>
</dbReference>
<sequence length="712" mass="79620">MKQKQTILLALLIFANAFAFAQHDPKALKDWQAQKYSMFIHYGIYSVLGGVWEGKPVSKGLSEQIQAHAGIYSDTYADVAKRFNPEKWNADSIVSLAKKAGMRSIVITSKHHDGFCMFKTSTTDFNVVDATPFKRDVLKELSEACKRGGLRFGLYFSLIDWHFPQASPISSHNSDFITPEHVEYNKKQITELLTNYGPVSELWFDMGSQREKDSRELRDVVHKLQPNCMIGSRIGNDMGDFNVMGDNQEPDYAIGVPWQSPASFFDETWGYRSWQERGSEEEKQKEKLTSLIRVVSRGGNYLLNIGPKGDGSVVPFEKDILLNIGKWLEKNKEAIYGTDADPFHVSFKWGSLTSRPNKIYLHLLSSPENGIITLPGLTGRIKSASVLGEDKKAKYTQNAAGVTITVPADLDIAKEFKVIAIEFANGYNVPPANIIEKNTGILTLNSHNGFKHYSNSGIDYNNRYQSTVKESWTLSPATSGIITPKLYFTDNERGKEIDLEINGKVSTVALSGNETDKLDNTPSSITWGPLYKSGSYYSGPGGVHGNLKDIDVSKPWPANRGKVWEAMSGWKNNLTYEVSAEKETAIYLLQEITSDKDQSYLVGITSGDAVTVAFNGEILDEHNNPLKEKLMKDVILLPLKKGKNQLIVKFYNGFQKSTTVGIANDVPQVIYHKTLPSLQVQKGKYYPVSWKLHNPRSAHTTLGLPNVRLEFK</sequence>
<evidence type="ECO:0000256" key="6">
    <source>
        <dbReference type="ARBA" id="ARBA00023295"/>
    </source>
</evidence>
<evidence type="ECO:0000256" key="4">
    <source>
        <dbReference type="ARBA" id="ARBA00022729"/>
    </source>
</evidence>
<proteinExistence type="inferred from homology"/>
<dbReference type="SMART" id="SM00812">
    <property type="entry name" value="Alpha_L_fucos"/>
    <property type="match status" value="1"/>
</dbReference>
<dbReference type="InterPro" id="IPR000933">
    <property type="entry name" value="Glyco_hydro_29"/>
</dbReference>
<dbReference type="GO" id="GO:0005764">
    <property type="term" value="C:lysosome"/>
    <property type="evidence" value="ECO:0007669"/>
    <property type="project" value="TreeGrafter"/>
</dbReference>
<gene>
    <name evidence="9" type="ORF">FA047_15850</name>
</gene>
<dbReference type="Pfam" id="PF01120">
    <property type="entry name" value="Alpha_L_fucos"/>
    <property type="match status" value="1"/>
</dbReference>